<dbReference type="Proteomes" id="UP000492821">
    <property type="component" value="Unassembled WGS sequence"/>
</dbReference>
<evidence type="ECO:0000313" key="2">
    <source>
        <dbReference type="WBParaSite" id="Pan_g15860.t1"/>
    </source>
</evidence>
<evidence type="ECO:0000313" key="1">
    <source>
        <dbReference type="Proteomes" id="UP000492821"/>
    </source>
</evidence>
<proteinExistence type="predicted"/>
<accession>A0A7E4V2J7</accession>
<protein>
    <submittedName>
        <fullName evidence="2">Non-specific protein-tyrosine kinase</fullName>
    </submittedName>
</protein>
<name>A0A7E4V2J7_PANRE</name>
<dbReference type="WBParaSite" id="Pan_g15860.t1">
    <property type="protein sequence ID" value="Pan_g15860.t1"/>
    <property type="gene ID" value="Pan_g15860"/>
</dbReference>
<sequence>MFFWETPSQLSLSYTPGSTRPLTVRNKKVICEHLSYNELNDNLKLCQFFHLERHEFYPVCLNPKSAALKCIDFLEDSRSKGYTDFISIVEYVLDLRVSVYGNHYIILYNKNSEVKSQTQKLLLRHPIHFTKLYSCVALTNYVNETQDTLDCLFHKISQNYLCNPILLGELVRPMNSISIVQLNKEANNLRAGYLAKELLGFIRQHLGLPPEYKTETVDDAANKIDNAIGKISMISLHLTMASSPSQIKTIMLNLNELLIEFVSCNYIYLHDAQNGREKISTHDLVLTTIHGLNRVCLKQANALSKGPVSFKIKICNVTTTENLTKQNEQVQVKTVQKLSDYFATSLTVSSSTCDVIVTNKKQKLCHASAILPTRGRTLAQPVSFAVCDQPITLTRRTQEGNAVVLLKQLTFDKCETTVTDVSLKPQNPRSSCITFPAKPRLTILVIGRSNENNSTLIERLICGNKTEKVAKNAVPVGIINYGSYDIKLVNIVPDTTPLDLSLHPTLHGFIFVFENEMTPVPFIAKKDLRNLLEMVHRSAARNCCIVNIFTQNASFKSTEASNQLLKFIDAFCKVHELKDRISHFCVDKSAVLNHQEHTPPDHASNIKYFIQGFILPVTNSPVTRNELKIVESLKKMGDILHRKQIQSDESIDRLLASIADRTMSDNALYFRKYLKTAVPLATNEWKTAVNWKIDADLLEIVREIGSYLKAEVSSALEKLKSKSIFDMMSDSGDQSTQVTGNINGIDEINKEPTLSTASQISNFVFTQANESNSQLAIRTSTALPSKNVLIVGSSALNKKLLNCVNCVRQHESFDDVVSNASMITFQDSDDYVMDYGTHTIRYIGRDELGTEEFDLHGCVIVVENSTSELSNSTDNHVRNTFSRLPRCAVENCCIVNTFTPTDTFGMNDAEQQMRELVTKFCDQHALTNRPSFICIDAVVIDTIHHHNVSENPNVYQSAYAASKRGIEQFLQTIQAAQPNTPGDLENSANWARLCDAFRSHRTCRDPEVLRLMATIAETCLTGLAIYCRKNKGDTLPLRDDEWPAALSYWNSKADDVASMLKKCIIE</sequence>
<keyword evidence="1" id="KW-1185">Reference proteome</keyword>
<reference evidence="1" key="1">
    <citation type="journal article" date="2013" name="Genetics">
        <title>The draft genome and transcriptome of Panagrellus redivivus are shaped by the harsh demands of a free-living lifestyle.</title>
        <authorList>
            <person name="Srinivasan J."/>
            <person name="Dillman A.R."/>
            <person name="Macchietto M.G."/>
            <person name="Heikkinen L."/>
            <person name="Lakso M."/>
            <person name="Fracchia K.M."/>
            <person name="Antoshechkin I."/>
            <person name="Mortazavi A."/>
            <person name="Wong G."/>
            <person name="Sternberg P.W."/>
        </authorList>
    </citation>
    <scope>NUCLEOTIDE SEQUENCE [LARGE SCALE GENOMIC DNA]</scope>
    <source>
        <strain evidence="1">MT8872</strain>
    </source>
</reference>
<dbReference type="AlphaFoldDB" id="A0A7E4V2J7"/>
<reference evidence="2" key="2">
    <citation type="submission" date="2020-10" db="UniProtKB">
        <authorList>
            <consortium name="WormBaseParasite"/>
        </authorList>
    </citation>
    <scope>IDENTIFICATION</scope>
</reference>
<organism evidence="1 2">
    <name type="scientific">Panagrellus redivivus</name>
    <name type="common">Microworm</name>
    <dbReference type="NCBI Taxonomy" id="6233"/>
    <lineage>
        <taxon>Eukaryota</taxon>
        <taxon>Metazoa</taxon>
        <taxon>Ecdysozoa</taxon>
        <taxon>Nematoda</taxon>
        <taxon>Chromadorea</taxon>
        <taxon>Rhabditida</taxon>
        <taxon>Tylenchina</taxon>
        <taxon>Panagrolaimomorpha</taxon>
        <taxon>Panagrolaimoidea</taxon>
        <taxon>Panagrolaimidae</taxon>
        <taxon>Panagrellus</taxon>
    </lineage>
</organism>